<sequence>MTRPPTRSRLVPVLLRQTPFRRYWTGQTISLFGDQVSVLALPLTAILVLHAGAAETGYLTAAGLAPSLLFSVLAGGWVDRRGRRRRTMLVADVVRAVLLATIPIAYAFAALTLTQLYAVTFAVGCASVLFNVAQSTVFASIVAPADYVDANSLLHGSRALSFVFGQSGGGILVQLLSAPLAILTDAVSFLVSALFLRRIQPLEPAVAPGGRGHLTEGARFIAHSPTVRTLLGATATINVFNFVVAAIFILYVTHDLGVDPAELGLVLGVGAVGAVIGAALTARVSRRIGVGGAFTLSCVLFPAPAFLIPAASGAGKVTILVLLVAAEFGSGVGVVMLDITIGAIFAATIPAPLRARVAGAYSTINYGLRPVGALAGGLLGTTIGLRATLWIAAAGGLLGVLWLIRSPVPHLRTLTVEP</sequence>
<evidence type="ECO:0000256" key="3">
    <source>
        <dbReference type="ARBA" id="ARBA00022475"/>
    </source>
</evidence>
<dbReference type="GO" id="GO:0005886">
    <property type="term" value="C:plasma membrane"/>
    <property type="evidence" value="ECO:0007669"/>
    <property type="project" value="UniProtKB-SubCell"/>
</dbReference>
<evidence type="ECO:0000313" key="9">
    <source>
        <dbReference type="EMBL" id="MBJ7608544.1"/>
    </source>
</evidence>
<feature type="transmembrane region" description="Helical" evidence="7">
    <location>
        <begin position="89"/>
        <end position="109"/>
    </location>
</feature>
<keyword evidence="4 7" id="KW-0812">Transmembrane</keyword>
<dbReference type="CDD" id="cd06173">
    <property type="entry name" value="MFS_MefA_like"/>
    <property type="match status" value="1"/>
</dbReference>
<evidence type="ECO:0000256" key="1">
    <source>
        <dbReference type="ARBA" id="ARBA00004651"/>
    </source>
</evidence>
<proteinExistence type="predicted"/>
<dbReference type="InterPro" id="IPR020846">
    <property type="entry name" value="MFS_dom"/>
</dbReference>
<evidence type="ECO:0000313" key="10">
    <source>
        <dbReference type="Proteomes" id="UP000614410"/>
    </source>
</evidence>
<feature type="transmembrane region" description="Helical" evidence="7">
    <location>
        <begin position="229"/>
        <end position="251"/>
    </location>
</feature>
<dbReference type="Proteomes" id="UP000614410">
    <property type="component" value="Unassembled WGS sequence"/>
</dbReference>
<dbReference type="InterPro" id="IPR010290">
    <property type="entry name" value="TM_effector"/>
</dbReference>
<comment type="subcellular location">
    <subcellularLocation>
        <location evidence="1">Cell membrane</location>
        <topology evidence="1">Multi-pass membrane protein</topology>
    </subcellularLocation>
</comment>
<dbReference type="PANTHER" id="PTHR23513:SF6">
    <property type="entry name" value="MAJOR FACILITATOR SUPERFAMILY ASSOCIATED DOMAIN-CONTAINING PROTEIN"/>
    <property type="match status" value="1"/>
</dbReference>
<dbReference type="SUPFAM" id="SSF103473">
    <property type="entry name" value="MFS general substrate transporter"/>
    <property type="match status" value="1"/>
</dbReference>
<reference evidence="9 10" key="1">
    <citation type="submission" date="2020-10" db="EMBL/GenBank/DDBJ databases">
        <title>Ca. Dormibacterota MAGs.</title>
        <authorList>
            <person name="Montgomery K."/>
        </authorList>
    </citation>
    <scope>NUCLEOTIDE SEQUENCE [LARGE SCALE GENOMIC DNA]</scope>
    <source>
        <strain evidence="9">Mitchell_Peninsula_5</strain>
    </source>
</reference>
<evidence type="ECO:0000256" key="7">
    <source>
        <dbReference type="SAM" id="Phobius"/>
    </source>
</evidence>
<feature type="transmembrane region" description="Helical" evidence="7">
    <location>
        <begin position="385"/>
        <end position="404"/>
    </location>
</feature>
<feature type="transmembrane region" description="Helical" evidence="7">
    <location>
        <begin position="317"/>
        <end position="346"/>
    </location>
</feature>
<dbReference type="Gene3D" id="1.20.1250.20">
    <property type="entry name" value="MFS general substrate transporter like domains"/>
    <property type="match status" value="1"/>
</dbReference>
<evidence type="ECO:0000256" key="2">
    <source>
        <dbReference type="ARBA" id="ARBA00022448"/>
    </source>
</evidence>
<comment type="caution">
    <text evidence="9">The sequence shown here is derived from an EMBL/GenBank/DDBJ whole genome shotgun (WGS) entry which is preliminary data.</text>
</comment>
<dbReference type="InterPro" id="IPR036259">
    <property type="entry name" value="MFS_trans_sf"/>
</dbReference>
<evidence type="ECO:0000256" key="4">
    <source>
        <dbReference type="ARBA" id="ARBA00022692"/>
    </source>
</evidence>
<feature type="transmembrane region" description="Helical" evidence="7">
    <location>
        <begin position="31"/>
        <end position="52"/>
    </location>
</feature>
<keyword evidence="6 7" id="KW-0472">Membrane</keyword>
<keyword evidence="2" id="KW-0813">Transport</keyword>
<gene>
    <name evidence="9" type="ORF">JF887_03810</name>
</gene>
<feature type="domain" description="Major facilitator superfamily (MFS) profile" evidence="8">
    <location>
        <begin position="227"/>
        <end position="418"/>
    </location>
</feature>
<keyword evidence="3" id="KW-1003">Cell membrane</keyword>
<keyword evidence="5 7" id="KW-1133">Transmembrane helix</keyword>
<dbReference type="Pfam" id="PF05977">
    <property type="entry name" value="MFS_3"/>
    <property type="match status" value="1"/>
</dbReference>
<dbReference type="GO" id="GO:0022857">
    <property type="term" value="F:transmembrane transporter activity"/>
    <property type="evidence" value="ECO:0007669"/>
    <property type="project" value="InterPro"/>
</dbReference>
<feature type="transmembrane region" description="Helical" evidence="7">
    <location>
        <begin position="263"/>
        <end position="281"/>
    </location>
</feature>
<dbReference type="AlphaFoldDB" id="A0A934NIW0"/>
<feature type="transmembrane region" description="Helical" evidence="7">
    <location>
        <begin position="58"/>
        <end position="77"/>
    </location>
</feature>
<protein>
    <submittedName>
        <fullName evidence="9">MFS transporter</fullName>
    </submittedName>
</protein>
<name>A0A934NIW0_9BACT</name>
<feature type="transmembrane region" description="Helical" evidence="7">
    <location>
        <begin position="358"/>
        <end position="379"/>
    </location>
</feature>
<evidence type="ECO:0000256" key="5">
    <source>
        <dbReference type="ARBA" id="ARBA00022989"/>
    </source>
</evidence>
<feature type="transmembrane region" description="Helical" evidence="7">
    <location>
        <begin position="171"/>
        <end position="196"/>
    </location>
</feature>
<dbReference type="PROSITE" id="PS50850">
    <property type="entry name" value="MFS"/>
    <property type="match status" value="1"/>
</dbReference>
<evidence type="ECO:0000256" key="6">
    <source>
        <dbReference type="ARBA" id="ARBA00023136"/>
    </source>
</evidence>
<evidence type="ECO:0000259" key="8">
    <source>
        <dbReference type="PROSITE" id="PS50850"/>
    </source>
</evidence>
<dbReference type="EMBL" id="JAEKNN010000018">
    <property type="protein sequence ID" value="MBJ7608544.1"/>
    <property type="molecule type" value="Genomic_DNA"/>
</dbReference>
<accession>A0A934NIW0</accession>
<organism evidence="9 10">
    <name type="scientific">Candidatus Amunia macphersoniae</name>
    <dbReference type="NCBI Taxonomy" id="3127014"/>
    <lineage>
        <taxon>Bacteria</taxon>
        <taxon>Bacillati</taxon>
        <taxon>Candidatus Dormiibacterota</taxon>
        <taxon>Candidatus Dormibacteria</taxon>
        <taxon>Candidatus Aeolococcales</taxon>
        <taxon>Candidatus Aeolococcaceae</taxon>
        <taxon>Candidatus Amunia</taxon>
    </lineage>
</organism>
<dbReference type="PANTHER" id="PTHR23513">
    <property type="entry name" value="INTEGRAL MEMBRANE EFFLUX PROTEIN-RELATED"/>
    <property type="match status" value="1"/>
</dbReference>
<feature type="transmembrane region" description="Helical" evidence="7">
    <location>
        <begin position="288"/>
        <end position="311"/>
    </location>
</feature>